<gene>
    <name evidence="1" type="ORF">PR048_012425</name>
</gene>
<reference evidence="1 2" key="1">
    <citation type="submission" date="2023-02" db="EMBL/GenBank/DDBJ databases">
        <title>LHISI_Scaffold_Assembly.</title>
        <authorList>
            <person name="Stuart O.P."/>
            <person name="Cleave R."/>
            <person name="Magrath M.J.L."/>
            <person name="Mikheyev A.S."/>
        </authorList>
    </citation>
    <scope>NUCLEOTIDE SEQUENCE [LARGE SCALE GENOMIC DNA]</scope>
    <source>
        <strain evidence="1">Daus_M_001</strain>
        <tissue evidence="1">Leg muscle</tissue>
    </source>
</reference>
<organism evidence="1 2">
    <name type="scientific">Dryococelus australis</name>
    <dbReference type="NCBI Taxonomy" id="614101"/>
    <lineage>
        <taxon>Eukaryota</taxon>
        <taxon>Metazoa</taxon>
        <taxon>Ecdysozoa</taxon>
        <taxon>Arthropoda</taxon>
        <taxon>Hexapoda</taxon>
        <taxon>Insecta</taxon>
        <taxon>Pterygota</taxon>
        <taxon>Neoptera</taxon>
        <taxon>Polyneoptera</taxon>
        <taxon>Phasmatodea</taxon>
        <taxon>Verophasmatodea</taxon>
        <taxon>Anareolatae</taxon>
        <taxon>Phasmatidae</taxon>
        <taxon>Eurycanthinae</taxon>
        <taxon>Dryococelus</taxon>
    </lineage>
</organism>
<proteinExistence type="predicted"/>
<dbReference type="EMBL" id="JARBHB010000004">
    <property type="protein sequence ID" value="KAJ8886216.1"/>
    <property type="molecule type" value="Genomic_DNA"/>
</dbReference>
<protein>
    <submittedName>
        <fullName evidence="1">Uncharacterized protein</fullName>
    </submittedName>
</protein>
<dbReference type="Proteomes" id="UP001159363">
    <property type="component" value="Chromosome X"/>
</dbReference>
<accession>A0ABQ9HPE3</accession>
<comment type="caution">
    <text evidence="1">The sequence shown here is derived from an EMBL/GenBank/DDBJ whole genome shotgun (WGS) entry which is preliminary data.</text>
</comment>
<sequence>MQMLQKNFKDTIIFYYKFDQTFGFSLNISMRKCVGNKIIKTICCISNCLRHEFKSHALVRKSKIIDYHK</sequence>
<name>A0ABQ9HPE3_9NEOP</name>
<evidence type="ECO:0000313" key="2">
    <source>
        <dbReference type="Proteomes" id="UP001159363"/>
    </source>
</evidence>
<evidence type="ECO:0000313" key="1">
    <source>
        <dbReference type="EMBL" id="KAJ8886216.1"/>
    </source>
</evidence>
<keyword evidence="2" id="KW-1185">Reference proteome</keyword>